<organism evidence="7 8">
    <name type="scientific">Synchytrium endobioticum</name>
    <dbReference type="NCBI Taxonomy" id="286115"/>
    <lineage>
        <taxon>Eukaryota</taxon>
        <taxon>Fungi</taxon>
        <taxon>Fungi incertae sedis</taxon>
        <taxon>Chytridiomycota</taxon>
        <taxon>Chytridiomycota incertae sedis</taxon>
        <taxon>Chytridiomycetes</taxon>
        <taxon>Synchytriales</taxon>
        <taxon>Synchytriaceae</taxon>
        <taxon>Synchytrium</taxon>
    </lineage>
</organism>
<gene>
    <name evidence="7" type="ORF">SeLEV6574_g03959</name>
</gene>
<keyword evidence="4" id="KW-0539">Nucleus</keyword>
<dbReference type="SUPFAM" id="SSF48371">
    <property type="entry name" value="ARM repeat"/>
    <property type="match status" value="1"/>
</dbReference>
<feature type="region of interest" description="Disordered" evidence="6">
    <location>
        <begin position="1147"/>
        <end position="1285"/>
    </location>
</feature>
<dbReference type="GO" id="GO:0051301">
    <property type="term" value="P:cell division"/>
    <property type="evidence" value="ECO:0007669"/>
    <property type="project" value="UniProtKB-KW"/>
</dbReference>
<sequence>MDPFAFDDGGEKGSSPKRPRDESATNRNTRFNAKRLEFNEKIVPTTQEPRPIPTKTLVTRLETLSDELANMEQGRVDTASLNGVCKDLIQASLIMHKDKGIKILTACCIADVLKLFAPDAPYTLNELKEVFELFISQLRNLADTSSTYFAKYYYLLEQLSTVKSIILVTDLDGADELLTEIFQDFFKMVQPKQKTNIYPYMLDILSALIEECQAVPQDCFDLIVSHFKKKKREENPKAFQLAVDLCNACPDKLQRYFFQHFADIITTATSKGKDDKESGEETESIEQAHKLLMFLNQHCPSVLLMVIPLVEEEMQVDNDDIRMLATSVLGEMFAEPSSRLAIGFRSAWKLWLQRRNDKNHSIRLKLFEFAPKIYKNHPELANDLSACLEQKLRDPDDKVRLTCIKVVQSLDLVLASMLPRSLLVELGERCRDKKVGIRSEAIIALSKMYKLAYNDIIKADEVGEKAKVKFEWIPGAILDTFYLDDAETLVWAEKALDEDILTHIESYKERTERLLNVLLPLQLRSRKAFVSFLKLQAQSQATTAFFLDTCVRYNGGIMDDNAEQIEKQLKLVLEHLTKRFSDPHKAQTNFMKFAKMNEARLYKLIRVAMDPKSEYKCVYKSIKETQARLKESPQVLETLQILLRRVSFLIISKETIPALFEHIRSGCHGESKMLAETLIKDIVDTFPTLGKTDDVLQDFAKALQGDDENLATIADGLEAYARVIKRNPEKAPTDCTSLTRLANFIRVGSTSEAKYAMAILANGSASSNVLAQLLDEFLEWLRKSTDGQRLESVLSALGELARYAPAVFDQKTSEIVDVLFKDLLRRNREAGVEDEMPDWVEVDHAPSELCLKLAALRVLVKRLMAIDKLSEDEPPAILQPVLKLLRLILDHKGLIFPTQPTCEVYQAHLRREAAIAVVRLNKRRIYNNFMELRDYERLAVIAQDKYFQVREGLYDCLRKQLDAEAIPNAFLPVIFYCAHEPDEALKHKLKAFVTRYASLMKKHRDDMKRTTVERYLIRFIHLLAHDDEFDGADLECLQEFTKYFTFYFDCIASQENVSYLYRMIAELKQVKDKMVDDEKESSSLYILSELAQKVLQDWCSRRHFTLDAYSGKLSLPKDLFERLVGADAAMNVKRVYLPSSFKLPDHGTGTTAHTIAASNGATKAYRPKRSKKAATDADEDDKASEEETEGITDGDSASSFVSFGKSVKKKQVAGGSKNRRKRKSRDMKGSDHEEGDEGQGNGEPEMKVTKRQKSVAESPVRKNARRAARSKKLNYAELDDESQEQVAFGIQGEAAIRQYKVGMEPSPQTSGQDGCIDDDAEEERLVDPREKRRQGKSEADKENGRKRRSGSNASSKKSNGLGTGKERSISKRLG</sequence>
<dbReference type="VEuPathDB" id="FungiDB:SeMB42_g06166"/>
<evidence type="ECO:0000313" key="8">
    <source>
        <dbReference type="Proteomes" id="UP000320475"/>
    </source>
</evidence>
<reference evidence="7 8" key="1">
    <citation type="journal article" date="2019" name="Sci. Rep.">
        <title>Comparative genomics of chytrid fungi reveal insights into the obligate biotrophic and pathogenic lifestyle of Synchytrium endobioticum.</title>
        <authorList>
            <person name="van de Vossenberg B.T.L.H."/>
            <person name="Warris S."/>
            <person name="Nguyen H.D.T."/>
            <person name="van Gent-Pelzer M.P.E."/>
            <person name="Joly D.L."/>
            <person name="van de Geest H.C."/>
            <person name="Bonants P.J.M."/>
            <person name="Smith D.S."/>
            <person name="Levesque C.A."/>
            <person name="van der Lee T.A.J."/>
        </authorList>
    </citation>
    <scope>NUCLEOTIDE SEQUENCE [LARGE SCALE GENOMIC DNA]</scope>
    <source>
        <strain evidence="7 8">LEV6574</strain>
    </source>
</reference>
<dbReference type="GO" id="GO:0000785">
    <property type="term" value="C:chromatin"/>
    <property type="evidence" value="ECO:0007669"/>
    <property type="project" value="TreeGrafter"/>
</dbReference>
<proteinExistence type="predicted"/>
<dbReference type="GO" id="GO:0007064">
    <property type="term" value="P:mitotic sister chromatid cohesion"/>
    <property type="evidence" value="ECO:0007669"/>
    <property type="project" value="InterPro"/>
</dbReference>
<feature type="compositionally biased region" description="Basic and acidic residues" evidence="6">
    <location>
        <begin position="1323"/>
        <end position="1343"/>
    </location>
</feature>
<evidence type="ECO:0000256" key="5">
    <source>
        <dbReference type="ARBA" id="ARBA00023306"/>
    </source>
</evidence>
<keyword evidence="5" id="KW-0131">Cell cycle</keyword>
<feature type="compositionally biased region" description="Low complexity" evidence="6">
    <location>
        <begin position="1350"/>
        <end position="1360"/>
    </location>
</feature>
<dbReference type="InterPro" id="IPR016024">
    <property type="entry name" value="ARM-type_fold"/>
</dbReference>
<feature type="compositionally biased region" description="Acidic residues" evidence="6">
    <location>
        <begin position="1176"/>
        <end position="1192"/>
    </location>
</feature>
<evidence type="ECO:0000313" key="7">
    <source>
        <dbReference type="EMBL" id="TPX45289.1"/>
    </source>
</evidence>
<name>A0A507D1D7_9FUNG</name>
<evidence type="ECO:0000256" key="2">
    <source>
        <dbReference type="ARBA" id="ARBA00022618"/>
    </source>
</evidence>
<keyword evidence="2" id="KW-0132">Cell division</keyword>
<feature type="region of interest" description="Disordered" evidence="6">
    <location>
        <begin position="1"/>
        <end position="30"/>
    </location>
</feature>
<feature type="region of interest" description="Disordered" evidence="6">
    <location>
        <begin position="1299"/>
        <end position="1374"/>
    </location>
</feature>
<dbReference type="GO" id="GO:0006281">
    <property type="term" value="P:DNA repair"/>
    <property type="evidence" value="ECO:0007669"/>
    <property type="project" value="TreeGrafter"/>
</dbReference>
<evidence type="ECO:0000256" key="3">
    <source>
        <dbReference type="ARBA" id="ARBA00022776"/>
    </source>
</evidence>
<comment type="caution">
    <text evidence="7">The sequence shown here is derived from an EMBL/GenBank/DDBJ whole genome shotgun (WGS) entry which is preliminary data.</text>
</comment>
<dbReference type="InterPro" id="IPR039776">
    <property type="entry name" value="Pds5"/>
</dbReference>
<dbReference type="PANTHER" id="PTHR12663">
    <property type="entry name" value="ANDROGEN INDUCED INHIBITOR OF PROLIFERATION AS3 / PDS5-RELATED"/>
    <property type="match status" value="1"/>
</dbReference>
<dbReference type="GO" id="GO:0005634">
    <property type="term" value="C:nucleus"/>
    <property type="evidence" value="ECO:0007669"/>
    <property type="project" value="UniProtKB-SubCell"/>
</dbReference>
<dbReference type="Gene3D" id="1.25.10.10">
    <property type="entry name" value="Leucine-rich Repeat Variant"/>
    <property type="match status" value="2"/>
</dbReference>
<feature type="compositionally biased region" description="Basic residues" evidence="6">
    <location>
        <begin position="1206"/>
        <end position="1225"/>
    </location>
</feature>
<dbReference type="PANTHER" id="PTHR12663:SF0">
    <property type="entry name" value="PRECOCIOUS DISSOCIATION OF SISTERS 5, ISOFORM A"/>
    <property type="match status" value="1"/>
</dbReference>
<feature type="compositionally biased region" description="Low complexity" evidence="6">
    <location>
        <begin position="1147"/>
        <end position="1157"/>
    </location>
</feature>
<evidence type="ECO:0000256" key="1">
    <source>
        <dbReference type="ARBA" id="ARBA00004123"/>
    </source>
</evidence>
<dbReference type="CDD" id="cd19953">
    <property type="entry name" value="PDS5"/>
    <property type="match status" value="1"/>
</dbReference>
<evidence type="ECO:0000256" key="6">
    <source>
        <dbReference type="SAM" id="MobiDB-lite"/>
    </source>
</evidence>
<dbReference type="InterPro" id="IPR011989">
    <property type="entry name" value="ARM-like"/>
</dbReference>
<dbReference type="Proteomes" id="UP000320475">
    <property type="component" value="Unassembled WGS sequence"/>
</dbReference>
<feature type="compositionally biased region" description="Basic residues" evidence="6">
    <location>
        <begin position="1262"/>
        <end position="1272"/>
    </location>
</feature>
<feature type="compositionally biased region" description="Basic and acidic residues" evidence="6">
    <location>
        <begin position="1364"/>
        <end position="1374"/>
    </location>
</feature>
<dbReference type="Pfam" id="PF20168">
    <property type="entry name" value="PDS5"/>
    <property type="match status" value="1"/>
</dbReference>
<accession>A0A507D1D7</accession>
<evidence type="ECO:0008006" key="9">
    <source>
        <dbReference type="Google" id="ProtNLM"/>
    </source>
</evidence>
<dbReference type="EMBL" id="QEAM01000146">
    <property type="protein sequence ID" value="TPX45289.1"/>
    <property type="molecule type" value="Genomic_DNA"/>
</dbReference>
<protein>
    <recommendedName>
        <fullName evidence="9">Sister chromatid cohesion protein PDS5</fullName>
    </recommendedName>
</protein>
<evidence type="ECO:0000256" key="4">
    <source>
        <dbReference type="ARBA" id="ARBA00023242"/>
    </source>
</evidence>
<keyword evidence="3" id="KW-0498">Mitosis</keyword>
<dbReference type="OrthoDB" id="200660at2759"/>
<comment type="subcellular location">
    <subcellularLocation>
        <location evidence="1">Nucleus</location>
    </subcellularLocation>
</comment>